<gene>
    <name evidence="3" type="ORF">OC842_006139</name>
</gene>
<dbReference type="PROSITE" id="PS50405">
    <property type="entry name" value="GST_CTER"/>
    <property type="match status" value="1"/>
</dbReference>
<evidence type="ECO:0000313" key="3">
    <source>
        <dbReference type="EMBL" id="KAK0523453.1"/>
    </source>
</evidence>
<protein>
    <recommendedName>
        <fullName evidence="5">Glutathione transferase</fullName>
    </recommendedName>
</protein>
<accession>A0AAN6JIB5</accession>
<dbReference type="Pfam" id="PF13409">
    <property type="entry name" value="GST_N_2"/>
    <property type="match status" value="1"/>
</dbReference>
<dbReference type="InterPro" id="IPR036282">
    <property type="entry name" value="Glutathione-S-Trfase_C_sf"/>
</dbReference>
<organism evidence="3 4">
    <name type="scientific">Tilletia horrida</name>
    <dbReference type="NCBI Taxonomy" id="155126"/>
    <lineage>
        <taxon>Eukaryota</taxon>
        <taxon>Fungi</taxon>
        <taxon>Dikarya</taxon>
        <taxon>Basidiomycota</taxon>
        <taxon>Ustilaginomycotina</taxon>
        <taxon>Exobasidiomycetes</taxon>
        <taxon>Tilletiales</taxon>
        <taxon>Tilletiaceae</taxon>
        <taxon>Tilletia</taxon>
    </lineage>
</organism>
<dbReference type="Pfam" id="PF13410">
    <property type="entry name" value="GST_C_2"/>
    <property type="match status" value="1"/>
</dbReference>
<dbReference type="PANTHER" id="PTHR43968:SF6">
    <property type="entry name" value="GLUTATHIONE S-TRANSFERASE OMEGA"/>
    <property type="match status" value="1"/>
</dbReference>
<dbReference type="InterPro" id="IPR050983">
    <property type="entry name" value="GST_Omega/HSP26"/>
</dbReference>
<evidence type="ECO:0000313" key="4">
    <source>
        <dbReference type="Proteomes" id="UP001176521"/>
    </source>
</evidence>
<feature type="domain" description="GST N-terminal" evidence="1">
    <location>
        <begin position="12"/>
        <end position="100"/>
    </location>
</feature>
<keyword evidence="4" id="KW-1185">Reference proteome</keyword>
<dbReference type="InterPro" id="IPR010987">
    <property type="entry name" value="Glutathione-S-Trfase_C-like"/>
</dbReference>
<dbReference type="PANTHER" id="PTHR43968">
    <property type="match status" value="1"/>
</dbReference>
<feature type="domain" description="GST C-terminal" evidence="2">
    <location>
        <begin position="105"/>
        <end position="250"/>
    </location>
</feature>
<dbReference type="Gene3D" id="3.40.30.10">
    <property type="entry name" value="Glutaredoxin"/>
    <property type="match status" value="1"/>
</dbReference>
<dbReference type="SFLD" id="SFLDS00019">
    <property type="entry name" value="Glutathione_Transferase_(cytos"/>
    <property type="match status" value="1"/>
</dbReference>
<dbReference type="SFLD" id="SFLDG00358">
    <property type="entry name" value="Main_(cytGST)"/>
    <property type="match status" value="1"/>
</dbReference>
<dbReference type="EMBL" id="JAPDMQ010000513">
    <property type="protein sequence ID" value="KAK0523453.1"/>
    <property type="molecule type" value="Genomic_DNA"/>
</dbReference>
<evidence type="ECO:0000259" key="2">
    <source>
        <dbReference type="PROSITE" id="PS50405"/>
    </source>
</evidence>
<dbReference type="Gene3D" id="1.20.1050.10">
    <property type="match status" value="1"/>
</dbReference>
<dbReference type="InterPro" id="IPR040079">
    <property type="entry name" value="Glutathione_S-Trfase"/>
</dbReference>
<dbReference type="Proteomes" id="UP001176521">
    <property type="component" value="Unassembled WGS sequence"/>
</dbReference>
<dbReference type="SUPFAM" id="SSF52833">
    <property type="entry name" value="Thioredoxin-like"/>
    <property type="match status" value="1"/>
</dbReference>
<reference evidence="3" key="1">
    <citation type="journal article" date="2023" name="PhytoFront">
        <title>Draft Genome Resources of Seven Strains of Tilletia horrida, Causal Agent of Kernel Smut of Rice.</title>
        <authorList>
            <person name="Khanal S."/>
            <person name="Antony Babu S."/>
            <person name="Zhou X.G."/>
        </authorList>
    </citation>
    <scope>NUCLEOTIDE SEQUENCE</scope>
    <source>
        <strain evidence="3">TX3</strain>
    </source>
</reference>
<dbReference type="SUPFAM" id="SSF47616">
    <property type="entry name" value="GST C-terminal domain-like"/>
    <property type="match status" value="1"/>
</dbReference>
<evidence type="ECO:0000259" key="1">
    <source>
        <dbReference type="PROSITE" id="PS50404"/>
    </source>
</evidence>
<dbReference type="CDD" id="cd00570">
    <property type="entry name" value="GST_N_family"/>
    <property type="match status" value="1"/>
</dbReference>
<dbReference type="GO" id="GO:0005737">
    <property type="term" value="C:cytoplasm"/>
    <property type="evidence" value="ECO:0007669"/>
    <property type="project" value="TreeGrafter"/>
</dbReference>
<proteinExistence type="predicted"/>
<dbReference type="PROSITE" id="PS50404">
    <property type="entry name" value="GST_NTER"/>
    <property type="match status" value="1"/>
</dbReference>
<dbReference type="AlphaFoldDB" id="A0AAN6JIB5"/>
<name>A0AAN6JIB5_9BASI</name>
<evidence type="ECO:0008006" key="5">
    <source>
        <dbReference type="Google" id="ProtNLM"/>
    </source>
</evidence>
<dbReference type="InterPro" id="IPR004045">
    <property type="entry name" value="Glutathione_S-Trfase_N"/>
</dbReference>
<dbReference type="InterPro" id="IPR036249">
    <property type="entry name" value="Thioredoxin-like_sf"/>
</dbReference>
<sequence length="250" mass="27526">MTAATAPPTSSKPYILYTSKLCPYAQRAELAFHETTEADNVERVEVDILRPRDPWYLEKVNPVGKVPALELTGTAGGEKAVIPESLVIANFVAEAIPSSGLLSADPVQRARVRYVIERAAQILQPHYPSALIKRDEESVSGLFNALEELDKLLNTVSSSGPFVFGDKLNLADIAIAPFVARILITSDPKLGIIDSAVFSPSVPERFSTELPRLKAFLEAVKARPSWTKTFDEDYVASVSKERFTSWHNKK</sequence>
<comment type="caution">
    <text evidence="3">The sequence shown here is derived from an EMBL/GenBank/DDBJ whole genome shotgun (WGS) entry which is preliminary data.</text>
</comment>